<evidence type="ECO:0000313" key="3">
    <source>
        <dbReference type="Proteomes" id="UP001596145"/>
    </source>
</evidence>
<gene>
    <name evidence="2" type="ORF">ACFPJA_12445</name>
</gene>
<proteinExistence type="predicted"/>
<keyword evidence="3" id="KW-1185">Reference proteome</keyword>
<sequence>MDQSDERGLSNSPNDDGSTERTIGYSYGGEYVINSSASPGAWITSTHTVLDIDQVSEQEVSG</sequence>
<feature type="region of interest" description="Disordered" evidence="1">
    <location>
        <begin position="1"/>
        <end position="23"/>
    </location>
</feature>
<dbReference type="RefSeq" id="WP_122106613.1">
    <property type="nucleotide sequence ID" value="NZ_JBHSKV010000017.1"/>
</dbReference>
<dbReference type="AlphaFoldDB" id="A0ABD5QTD5"/>
<accession>A0ABD5QTD5</accession>
<comment type="caution">
    <text evidence="2">The sequence shown here is derived from an EMBL/GenBank/DDBJ whole genome shotgun (WGS) entry which is preliminary data.</text>
</comment>
<evidence type="ECO:0000256" key="1">
    <source>
        <dbReference type="SAM" id="MobiDB-lite"/>
    </source>
</evidence>
<dbReference type="EMBL" id="JBHSKV010000017">
    <property type="protein sequence ID" value="MFC5135522.1"/>
    <property type="molecule type" value="Genomic_DNA"/>
</dbReference>
<dbReference type="Proteomes" id="UP001596145">
    <property type="component" value="Unassembled WGS sequence"/>
</dbReference>
<organism evidence="2 3">
    <name type="scientific">Halorubrum glutamatedens</name>
    <dbReference type="NCBI Taxonomy" id="2707018"/>
    <lineage>
        <taxon>Archaea</taxon>
        <taxon>Methanobacteriati</taxon>
        <taxon>Methanobacteriota</taxon>
        <taxon>Stenosarchaea group</taxon>
        <taxon>Halobacteria</taxon>
        <taxon>Halobacteriales</taxon>
        <taxon>Haloferacaceae</taxon>
        <taxon>Halorubrum</taxon>
    </lineage>
</organism>
<evidence type="ECO:0000313" key="2">
    <source>
        <dbReference type="EMBL" id="MFC5135522.1"/>
    </source>
</evidence>
<reference evidence="2 3" key="1">
    <citation type="journal article" date="2019" name="Int. J. Syst. Evol. Microbiol.">
        <title>The Global Catalogue of Microorganisms (GCM) 10K type strain sequencing project: providing services to taxonomists for standard genome sequencing and annotation.</title>
        <authorList>
            <consortium name="The Broad Institute Genomics Platform"/>
            <consortium name="The Broad Institute Genome Sequencing Center for Infectious Disease"/>
            <person name="Wu L."/>
            <person name="Ma J."/>
        </authorList>
    </citation>
    <scope>NUCLEOTIDE SEQUENCE [LARGE SCALE GENOMIC DNA]</scope>
    <source>
        <strain evidence="2 3">CGMCC 1.16026</strain>
    </source>
</reference>
<protein>
    <submittedName>
        <fullName evidence="2">Uncharacterized protein</fullName>
    </submittedName>
</protein>
<name>A0ABD5QTD5_9EURY</name>